<dbReference type="AlphaFoldDB" id="A0A3L8D3J2"/>
<comment type="caution">
    <text evidence="2">The sequence shown here is derived from an EMBL/GenBank/DDBJ whole genome shotgun (WGS) entry which is preliminary data.</text>
</comment>
<organism evidence="2 3">
    <name type="scientific">Ooceraea biroi</name>
    <name type="common">Clonal raider ant</name>
    <name type="synonym">Cerapachys biroi</name>
    <dbReference type="NCBI Taxonomy" id="2015173"/>
    <lineage>
        <taxon>Eukaryota</taxon>
        <taxon>Metazoa</taxon>
        <taxon>Ecdysozoa</taxon>
        <taxon>Arthropoda</taxon>
        <taxon>Hexapoda</taxon>
        <taxon>Insecta</taxon>
        <taxon>Pterygota</taxon>
        <taxon>Neoptera</taxon>
        <taxon>Endopterygota</taxon>
        <taxon>Hymenoptera</taxon>
        <taxon>Apocrita</taxon>
        <taxon>Aculeata</taxon>
        <taxon>Formicoidea</taxon>
        <taxon>Formicidae</taxon>
        <taxon>Dorylinae</taxon>
        <taxon>Ooceraea</taxon>
    </lineage>
</organism>
<reference evidence="2 3" key="1">
    <citation type="journal article" date="2018" name="Genome Res.">
        <title>The genomic architecture and molecular evolution of ant odorant receptors.</title>
        <authorList>
            <person name="McKenzie S.K."/>
            <person name="Kronauer D.J.C."/>
        </authorList>
    </citation>
    <scope>NUCLEOTIDE SEQUENCE [LARGE SCALE GENOMIC DNA]</scope>
    <source>
        <strain evidence="2">Clonal line C1</strain>
    </source>
</reference>
<feature type="compositionally biased region" description="Acidic residues" evidence="1">
    <location>
        <begin position="8"/>
        <end position="29"/>
    </location>
</feature>
<protein>
    <submittedName>
        <fullName evidence="2">Uncharacterized protein</fullName>
    </submittedName>
</protein>
<gene>
    <name evidence="2" type="ORF">DMN91_012703</name>
</gene>
<evidence type="ECO:0000313" key="2">
    <source>
        <dbReference type="EMBL" id="RLU14816.1"/>
    </source>
</evidence>
<proteinExistence type="predicted"/>
<evidence type="ECO:0000313" key="3">
    <source>
        <dbReference type="Proteomes" id="UP000279307"/>
    </source>
</evidence>
<dbReference type="EMBL" id="QOIP01000014">
    <property type="protein sequence ID" value="RLU14816.1"/>
    <property type="molecule type" value="Genomic_DNA"/>
</dbReference>
<name>A0A3L8D3J2_OOCBI</name>
<sequence>MKKIKDYSDEDDYEVDDPEEVERDEEEWTPPEAGTESGSFVLAKADLVSSKNKTPSKGKSDVEASSYPTLWRIDGKALLQKFLPFEKDGKVLYKSTTTYSGWQLSNKDNYLAVQVTFKVQSRQETIVELHFDPTQQQEVVKEEKED</sequence>
<dbReference type="OrthoDB" id="309640at2759"/>
<evidence type="ECO:0000256" key="1">
    <source>
        <dbReference type="SAM" id="MobiDB-lite"/>
    </source>
</evidence>
<dbReference type="Proteomes" id="UP000279307">
    <property type="component" value="Chromosome 14"/>
</dbReference>
<accession>A0A3L8D3J2</accession>
<feature type="region of interest" description="Disordered" evidence="1">
    <location>
        <begin position="1"/>
        <end position="41"/>
    </location>
</feature>